<accession>A0A2N6SCV9</accession>
<dbReference type="InterPro" id="IPR013783">
    <property type="entry name" value="Ig-like_fold"/>
</dbReference>
<dbReference type="NCBIfam" id="TIGR01167">
    <property type="entry name" value="LPXTG_anchor"/>
    <property type="match status" value="1"/>
</dbReference>
<feature type="domain" description="Streptococcal pilin isopeptide linkage" evidence="9">
    <location>
        <begin position="866"/>
        <end position="967"/>
    </location>
</feature>
<dbReference type="Gene3D" id="2.60.40.740">
    <property type="match status" value="1"/>
</dbReference>
<evidence type="ECO:0000256" key="7">
    <source>
        <dbReference type="SAM" id="Phobius"/>
    </source>
</evidence>
<evidence type="ECO:0000256" key="2">
    <source>
        <dbReference type="ARBA" id="ARBA00007257"/>
    </source>
</evidence>
<dbReference type="STRING" id="84135.GCA_001052115_01304"/>
<dbReference type="Gene3D" id="2.60.40.3050">
    <property type="match status" value="8"/>
</dbReference>
<feature type="domain" description="Streptococcal pilin isopeptide linkage" evidence="9">
    <location>
        <begin position="648"/>
        <end position="747"/>
    </location>
</feature>
<evidence type="ECO:0000256" key="1">
    <source>
        <dbReference type="ARBA" id="ARBA00004168"/>
    </source>
</evidence>
<dbReference type="PANTHER" id="PTHR36108">
    <property type="entry name" value="COLOSSIN-B-RELATED"/>
    <property type="match status" value="1"/>
</dbReference>
<keyword evidence="5 8" id="KW-0732">Signal</keyword>
<feature type="domain" description="Streptococcal pilin isopeptide linkage" evidence="9">
    <location>
        <begin position="1086"/>
        <end position="1185"/>
    </location>
</feature>
<evidence type="ECO:0000256" key="8">
    <source>
        <dbReference type="SAM" id="SignalP"/>
    </source>
</evidence>
<feature type="domain" description="Streptococcal pilin isopeptide linkage" evidence="9">
    <location>
        <begin position="539"/>
        <end position="638"/>
    </location>
</feature>
<dbReference type="Pfam" id="PF17802">
    <property type="entry name" value="SpaA"/>
    <property type="match status" value="1"/>
</dbReference>
<protein>
    <submittedName>
        <fullName evidence="12">Uncharacterized protein</fullName>
    </submittedName>
</protein>
<evidence type="ECO:0000259" key="11">
    <source>
        <dbReference type="Pfam" id="PF17961"/>
    </source>
</evidence>
<dbReference type="SUPFAM" id="SSF49478">
    <property type="entry name" value="Cna protein B-type domain"/>
    <property type="match status" value="1"/>
</dbReference>
<evidence type="ECO:0000259" key="10">
    <source>
        <dbReference type="Pfam" id="PF17802"/>
    </source>
</evidence>
<feature type="domain" description="SpaA-like prealbumin fold" evidence="10">
    <location>
        <begin position="327"/>
        <end position="410"/>
    </location>
</feature>
<dbReference type="OrthoDB" id="2366066at2"/>
<evidence type="ECO:0000313" key="12">
    <source>
        <dbReference type="EMBL" id="PMC51785.1"/>
    </source>
</evidence>
<proteinExistence type="inferred from homology"/>
<evidence type="ECO:0000256" key="6">
    <source>
        <dbReference type="ARBA" id="ARBA00023088"/>
    </source>
</evidence>
<keyword evidence="6" id="KW-0572">Peptidoglycan-anchor</keyword>
<comment type="similarity">
    <text evidence="2">Belongs to the serine-aspartate repeat-containing protein (SDr) family.</text>
</comment>
<comment type="subcellular location">
    <subcellularLocation>
        <location evidence="1">Secreted</location>
        <location evidence="1">Cell wall</location>
        <topology evidence="1">Peptidoglycan-anchor</topology>
    </subcellularLocation>
</comment>
<gene>
    <name evidence="12" type="ORF">CJ218_08075</name>
</gene>
<feature type="transmembrane region" description="Helical" evidence="7">
    <location>
        <begin position="1313"/>
        <end position="1333"/>
    </location>
</feature>
<dbReference type="NCBIfam" id="TIGR03786">
    <property type="entry name" value="strep_pil_rpt"/>
    <property type="match status" value="8"/>
</dbReference>
<evidence type="ECO:0000256" key="4">
    <source>
        <dbReference type="ARBA" id="ARBA00022525"/>
    </source>
</evidence>
<dbReference type="Pfam" id="PF12892">
    <property type="entry name" value="FctA"/>
    <property type="match status" value="8"/>
</dbReference>
<keyword evidence="7" id="KW-1133">Transmembrane helix</keyword>
<dbReference type="Gene3D" id="2.60.40.10">
    <property type="entry name" value="Immunoglobulins"/>
    <property type="match status" value="1"/>
</dbReference>
<dbReference type="SUPFAM" id="SSF49401">
    <property type="entry name" value="Bacterial adhesins"/>
    <property type="match status" value="2"/>
</dbReference>
<feature type="domain" description="Streptococcal pilin isopeptide linkage" evidence="9">
    <location>
        <begin position="430"/>
        <end position="529"/>
    </location>
</feature>
<dbReference type="GO" id="GO:0007155">
    <property type="term" value="P:cell adhesion"/>
    <property type="evidence" value="ECO:0007669"/>
    <property type="project" value="InterPro"/>
</dbReference>
<dbReference type="InterPro" id="IPR008966">
    <property type="entry name" value="Adhesion_dom_sf"/>
</dbReference>
<dbReference type="Gene3D" id="2.60.40.1280">
    <property type="match status" value="1"/>
</dbReference>
<dbReference type="InterPro" id="IPR041033">
    <property type="entry name" value="SpaA_PFL_dom_1"/>
</dbReference>
<dbReference type="EMBL" id="PNGT01000010">
    <property type="protein sequence ID" value="PMC51785.1"/>
    <property type="molecule type" value="Genomic_DNA"/>
</dbReference>
<dbReference type="InterPro" id="IPR022464">
    <property type="entry name" value="Strep_pil_isopept_link"/>
</dbReference>
<keyword evidence="7" id="KW-0812">Transmembrane</keyword>
<feature type="signal peptide" evidence="8">
    <location>
        <begin position="1"/>
        <end position="22"/>
    </location>
</feature>
<reference evidence="12 13" key="1">
    <citation type="submission" date="2017-09" db="EMBL/GenBank/DDBJ databases">
        <title>Bacterial strain isolated from the female urinary microbiota.</title>
        <authorList>
            <person name="Thomas-White K."/>
            <person name="Kumar N."/>
            <person name="Forster S."/>
            <person name="Putonti C."/>
            <person name="Lawley T."/>
            <person name="Wolfe A.J."/>
        </authorList>
    </citation>
    <scope>NUCLEOTIDE SEQUENCE [LARGE SCALE GENOMIC DNA]</scope>
    <source>
        <strain evidence="12 13">UMB0186</strain>
    </source>
</reference>
<feature type="domain" description="Streptococcal pilin isopeptide linkage" evidence="9">
    <location>
        <begin position="977"/>
        <end position="1076"/>
    </location>
</feature>
<feature type="domain" description="Streptococcal pilin isopeptide linkage" evidence="9">
    <location>
        <begin position="1195"/>
        <end position="1299"/>
    </location>
</feature>
<dbReference type="RefSeq" id="WP_102190224.1">
    <property type="nucleotide sequence ID" value="NZ_PNGT01000010.1"/>
</dbReference>
<evidence type="ECO:0000313" key="13">
    <source>
        <dbReference type="Proteomes" id="UP000235670"/>
    </source>
</evidence>
<sequence>MKKYIKLFLAMTLVIISMFSSAKLNTTSALGATGAINITGQSITPTKNPVDQYTDINVNMNFSVPSTAKTGGQAIISLPKNLKFVSDTNFNVMSSDNKIVAKAVLNAASKTITLTYTDYVTKKSDIKGSLFFNVRVSPDTASPSKVPINISVNNKNIPVGNVNFVVDPGKSDKVLDKVSWNTKKLADGGITRDYEVRVNAENKPLTNAIVLDKLSTDGMSYVKDSFVVKKGTWAVNSNLKLELKNATVVSVPVNFDASQKSFQVNLGNVAANEGYSIYYKVKIDKTPKNGQQFLNNVTLKADKVTETKNNPFVYQNAGGEAEGYNYSVKIKKVDSETNAALAGASFDVIRTSTNETVKSVTTDANGEALIDGLLNTEYKLVETKAPEGYQLNKEAIVVKTTDFNTSKVALKTISNKKIPKEPTPTNATIELDKQLSGRDLVDGEFSFELYEGSNKIQTVSNKNGKITFDAISYKEVGEHTYTVKEVKGDNSTIAYDSSSKQVTVKVTKDGDKLKSEVVYPDGNTLNNKFTPNAANATIELDKALSGRDLVDGEFSFELYEGSNKLQTTTNKNGKISFDSISYKEVGEHTYTVKEVKGNDSTITYDSSEKQVTVKVTKDGDNLKAEVFYPESKTFSNTFTPKETSATIELDKQLTGRDLVDGEFSFELYEGSNKLQTTTNKNGKISFDSISYKEVGEHTYTIKEVKGDNNTITYDESEKQVTIKVTKDGNELKSEVVYPESKTFSNTFTPKETSATIELDKQLTGRDLVDGEFSFELYEGSNKLQTTTNKNGKVTFDSISYKEVGEHTYTIKEVKGDNSTVAYDSTAKEVTVKVTRDGDKLKTEVVYPESKTFNNTFTPNAANATIELDKALSGRDLVNGEFKFVLKDDQGNQVGSEATNQNGKITFPSIKFEKEGTYNYSVKEVKGENNTINYDKSEKHVTINVTKDGNNLKAEVVYPDGKTFNNTFTPNATNASIELDKKLDGRNLVDGEFSFDLYEGSNKLQTVTNKNGKVAFDSISYKEVGEHTYTIKEVKGDNSTITYDESEKQVTVKVTRDGDNLKTEVVYPESKTFNNKFTPNEAKATIELEKQLTGRNLADGEFSFDLYEGSNKLQTTTNKNGKVTFDSISYKEVGEHTYTVKEVKGTDSTIAYDESEKHVTVKVTRDGDNLKTEVVYPESKVFHNLFTPNATSAEFSLKKNLSGRDLKDGEFTFTLFDSEGKAVKTVSNDANGNILFNGLIFSKEGRYTYKVVENKNNVEGITYDEVARTVIIDVKLDKERGVLTSVVELPENKVFNNSYKPTTPPKGILPRTGIGALSSSIAGLGILSLVGLAIRRKQKMN</sequence>
<feature type="domain" description="SDR-like Ig" evidence="11">
    <location>
        <begin position="50"/>
        <end position="142"/>
    </location>
</feature>
<dbReference type="PANTHER" id="PTHR36108:SF13">
    <property type="entry name" value="COLOSSIN-B-RELATED"/>
    <property type="match status" value="1"/>
</dbReference>
<dbReference type="Pfam" id="PF17961">
    <property type="entry name" value="Big_8"/>
    <property type="match status" value="1"/>
</dbReference>
<comment type="caution">
    <text evidence="12">The sequence shown here is derived from an EMBL/GenBank/DDBJ whole genome shotgun (WGS) entry which is preliminary data.</text>
</comment>
<dbReference type="InterPro" id="IPR041171">
    <property type="entry name" value="SDR_Ig"/>
</dbReference>
<keyword evidence="4" id="KW-0964">Secreted</keyword>
<keyword evidence="7" id="KW-0472">Membrane</keyword>
<organism evidence="12 13">
    <name type="scientific">Gemella sanguinis</name>
    <dbReference type="NCBI Taxonomy" id="84135"/>
    <lineage>
        <taxon>Bacteria</taxon>
        <taxon>Bacillati</taxon>
        <taxon>Bacillota</taxon>
        <taxon>Bacilli</taxon>
        <taxon>Bacillales</taxon>
        <taxon>Gemellaceae</taxon>
        <taxon>Gemella</taxon>
    </lineage>
</organism>
<feature type="domain" description="Streptococcal pilin isopeptide linkage" evidence="9">
    <location>
        <begin position="757"/>
        <end position="856"/>
    </location>
</feature>
<dbReference type="Proteomes" id="UP000235670">
    <property type="component" value="Unassembled WGS sequence"/>
</dbReference>
<evidence type="ECO:0000256" key="5">
    <source>
        <dbReference type="ARBA" id="ARBA00022729"/>
    </source>
</evidence>
<evidence type="ECO:0000256" key="3">
    <source>
        <dbReference type="ARBA" id="ARBA00022512"/>
    </source>
</evidence>
<keyword evidence="3" id="KW-0134">Cell wall</keyword>
<feature type="chain" id="PRO_5038612399" evidence="8">
    <location>
        <begin position="23"/>
        <end position="1340"/>
    </location>
</feature>
<dbReference type="InterPro" id="IPR011252">
    <property type="entry name" value="Fibrogen-bd_dom1"/>
</dbReference>
<dbReference type="InterPro" id="IPR038174">
    <property type="entry name" value="Strep_pil_link_sf"/>
</dbReference>
<name>A0A2N6SCV9_9BACL</name>
<evidence type="ECO:0000259" key="9">
    <source>
        <dbReference type="Pfam" id="PF12892"/>
    </source>
</evidence>